<dbReference type="Proteomes" id="UP000268623">
    <property type="component" value="Unassembled WGS sequence"/>
</dbReference>
<dbReference type="NCBIfam" id="NF033572">
    <property type="entry name" value="transpos_ISKra4"/>
    <property type="match status" value="1"/>
</dbReference>
<name>A0A3M9XJN1_9HYPH</name>
<evidence type="ECO:0000313" key="2">
    <source>
        <dbReference type="Proteomes" id="UP000268623"/>
    </source>
</evidence>
<gene>
    <name evidence="1" type="ORF">D1O30_20540</name>
</gene>
<keyword evidence="2" id="KW-1185">Reference proteome</keyword>
<reference evidence="1 2" key="1">
    <citation type="submission" date="2018-08" db="EMBL/GenBank/DDBJ databases">
        <title>Genome sequence of Methylocystis hirsuta CSC1, a methanotroph able to accumulate PHAs.</title>
        <authorList>
            <person name="Bordel S."/>
            <person name="Rodriguez E."/>
            <person name="Gancedo J."/>
            <person name="Munoz R."/>
        </authorList>
    </citation>
    <scope>NUCLEOTIDE SEQUENCE [LARGE SCALE GENOMIC DNA]</scope>
    <source>
        <strain evidence="1 2">CSC1</strain>
    </source>
</reference>
<organism evidence="1 2">
    <name type="scientific">Methylocystis hirsuta</name>
    <dbReference type="NCBI Taxonomy" id="369798"/>
    <lineage>
        <taxon>Bacteria</taxon>
        <taxon>Pseudomonadati</taxon>
        <taxon>Pseudomonadota</taxon>
        <taxon>Alphaproteobacteria</taxon>
        <taxon>Hyphomicrobiales</taxon>
        <taxon>Methylocystaceae</taxon>
        <taxon>Methylocystis</taxon>
    </lineage>
</organism>
<sequence>MQKLVWRVKLVADLGDEAAETEVEVARIERDEFTVPETLGLSLGEGKRLTAAIQTEMVRAQAATMGERFRCCAHCGSTLSSKGYRLVTFRSLFGDVPLRVRRFANCQCCREVADEPRSFSALTLERGIAPELAYVTAKFAALAPFAKVADLLAELLPVGGAVNAGTVRNRTRRVGEHIARLRPEGVADPDIDAVNPAVVIGLDGGYLRSRHRRPERNFEVLAGKVLNIDGSQHRFAFARNGNSASEFADAVVSAGVRLGTPATVLCDGDPGLWKLQRQVMPEAALVLDWFHIAMRFEHALQAARGLGAGTFSDCLQGHPIRELESAKWRLWHGRSSACLGRLARLMHWFDAAHVRDVKGAAAVRRHINDLIEYLYANELTLVNYGRRRRDRLPISTAFVESAVNEILSKRMIKKQQMRWNRWTVQPFLDVRVAVLNNTLAGSFRRLYPDFQPDNENHPKQLAA</sequence>
<protein>
    <submittedName>
        <fullName evidence="1">ISKra4 family transposase</fullName>
    </submittedName>
</protein>
<dbReference type="RefSeq" id="WP_123177936.1">
    <property type="nucleotide sequence ID" value="NZ_QWDD01000003.1"/>
</dbReference>
<comment type="caution">
    <text evidence="1">The sequence shown here is derived from an EMBL/GenBank/DDBJ whole genome shotgun (WGS) entry which is preliminary data.</text>
</comment>
<evidence type="ECO:0000313" key="1">
    <source>
        <dbReference type="EMBL" id="RNJ48194.1"/>
    </source>
</evidence>
<accession>A0A3M9XJN1</accession>
<dbReference type="EMBL" id="QWDD01000003">
    <property type="protein sequence ID" value="RNJ48194.1"/>
    <property type="molecule type" value="Genomic_DNA"/>
</dbReference>
<dbReference type="AlphaFoldDB" id="A0A3M9XJN1"/>
<proteinExistence type="predicted"/>
<dbReference type="OrthoDB" id="8089897at2"/>